<evidence type="ECO:0000313" key="4">
    <source>
        <dbReference type="Proteomes" id="UP000321201"/>
    </source>
</evidence>
<comment type="caution">
    <text evidence="3">The sequence shown here is derived from an EMBL/GenBank/DDBJ whole genome shotgun (WGS) entry which is preliminary data.</text>
</comment>
<dbReference type="Proteomes" id="UP000321201">
    <property type="component" value="Unassembled WGS sequence"/>
</dbReference>
<dbReference type="InterPro" id="IPR000391">
    <property type="entry name" value="Rng_hydr_dOase-bsu"/>
</dbReference>
<keyword evidence="2" id="KW-0560">Oxidoreductase</keyword>
<sequence length="154" mass="17632">MSNTRAMVEELVYKSCLLLDDKDFKGYLDLCDPEFRYTITAYSPEIRKEMTWLEHDKAGMQTLFNNLPRHNSDHSPLTRHATVYTVEIDEAKKEARVVSALQVFKTTLDGGITELFGVGKLHDTVRLNGGTAKLLRRNVRLDTRMLGIGYHIPF</sequence>
<dbReference type="InParanoid" id="A0A5C7EY66"/>
<proteinExistence type="inferred from homology"/>
<comment type="similarity">
    <text evidence="1">Belongs to the bacterial ring-hydroxylating dioxygenase beta subunit family.</text>
</comment>
<organism evidence="3 4">
    <name type="scientific">Pelomicrobium methylotrophicum</name>
    <dbReference type="NCBI Taxonomy" id="2602750"/>
    <lineage>
        <taxon>Bacteria</taxon>
        <taxon>Pseudomonadati</taxon>
        <taxon>Pseudomonadota</taxon>
        <taxon>Hydrogenophilia</taxon>
        <taxon>Hydrogenophilia incertae sedis</taxon>
        <taxon>Pelomicrobium</taxon>
    </lineage>
</organism>
<evidence type="ECO:0000256" key="1">
    <source>
        <dbReference type="ARBA" id="ARBA00009570"/>
    </source>
</evidence>
<dbReference type="Gene3D" id="3.10.450.50">
    <property type="match status" value="1"/>
</dbReference>
<dbReference type="GO" id="GO:0004497">
    <property type="term" value="F:monooxygenase activity"/>
    <property type="evidence" value="ECO:0007669"/>
    <property type="project" value="UniProtKB-KW"/>
</dbReference>
<reference evidence="3 4" key="1">
    <citation type="submission" date="2019-08" db="EMBL/GenBank/DDBJ databases">
        <title>Pelomicrobium methylotrophicum gen. nov., sp. nov. a moderately thermophilic, facultatively anaerobic, lithoautotrophic and methylotrophic bacterium isolated from a terrestrial mud volcano.</title>
        <authorList>
            <person name="Slobodkina G.B."/>
            <person name="Merkel A.Y."/>
            <person name="Slobodkin A.I."/>
        </authorList>
    </citation>
    <scope>NUCLEOTIDE SEQUENCE [LARGE SCALE GENOMIC DNA]</scope>
    <source>
        <strain evidence="3 4">SM250</strain>
    </source>
</reference>
<dbReference type="AlphaFoldDB" id="A0A5C7EY66"/>
<evidence type="ECO:0000256" key="2">
    <source>
        <dbReference type="ARBA" id="ARBA00023002"/>
    </source>
</evidence>
<dbReference type="InterPro" id="IPR032710">
    <property type="entry name" value="NTF2-like_dom_sf"/>
</dbReference>
<dbReference type="SUPFAM" id="SSF54427">
    <property type="entry name" value="NTF2-like"/>
    <property type="match status" value="1"/>
</dbReference>
<dbReference type="OrthoDB" id="2674149at2"/>
<dbReference type="Pfam" id="PF00866">
    <property type="entry name" value="Ring_hydroxyl_B"/>
    <property type="match status" value="1"/>
</dbReference>
<keyword evidence="3" id="KW-0503">Monooxygenase</keyword>
<name>A0A5C7EY66_9PROT</name>
<evidence type="ECO:0000313" key="3">
    <source>
        <dbReference type="EMBL" id="TXF13452.1"/>
    </source>
</evidence>
<dbReference type="EMBL" id="VPFL01000002">
    <property type="protein sequence ID" value="TXF13452.1"/>
    <property type="molecule type" value="Genomic_DNA"/>
</dbReference>
<dbReference type="RefSeq" id="WP_147798626.1">
    <property type="nucleotide sequence ID" value="NZ_VPFL01000002.1"/>
</dbReference>
<keyword evidence="4" id="KW-1185">Reference proteome</keyword>
<protein>
    <submittedName>
        <fullName evidence="3">Methanesulfonate monooxygenase</fullName>
    </submittedName>
</protein>
<gene>
    <name evidence="3" type="ORF">FR698_02680</name>
</gene>
<accession>A0A5C7EY66</accession>